<protein>
    <submittedName>
        <fullName evidence="5">Glycosyltransferase, GT2 family</fullName>
    </submittedName>
</protein>
<dbReference type="AlphaFoldDB" id="A0A1M6QKI1"/>
<evidence type="ECO:0000259" key="4">
    <source>
        <dbReference type="Pfam" id="PF00535"/>
    </source>
</evidence>
<organism evidence="5 6">
    <name type="scientific">Fibrobacter intestinalis</name>
    <dbReference type="NCBI Taxonomy" id="28122"/>
    <lineage>
        <taxon>Bacteria</taxon>
        <taxon>Pseudomonadati</taxon>
        <taxon>Fibrobacterota</taxon>
        <taxon>Fibrobacteria</taxon>
        <taxon>Fibrobacterales</taxon>
        <taxon>Fibrobacteraceae</taxon>
        <taxon>Fibrobacter</taxon>
    </lineage>
</organism>
<reference evidence="6" key="1">
    <citation type="submission" date="2016-11" db="EMBL/GenBank/DDBJ databases">
        <authorList>
            <person name="Varghese N."/>
            <person name="Submissions S."/>
        </authorList>
    </citation>
    <scope>NUCLEOTIDE SEQUENCE [LARGE SCALE GENOMIC DNA]</scope>
    <source>
        <strain evidence="6">UWOS</strain>
    </source>
</reference>
<accession>A0A1M6QKI1</accession>
<dbReference type="EMBL" id="FRAW01000002">
    <property type="protein sequence ID" value="SHK20799.1"/>
    <property type="molecule type" value="Genomic_DNA"/>
</dbReference>
<keyword evidence="6" id="KW-1185">Reference proteome</keyword>
<gene>
    <name evidence="5" type="ORF">SAMN05720469_102140</name>
</gene>
<keyword evidence="3 5" id="KW-0808">Transferase</keyword>
<dbReference type="CDD" id="cd04186">
    <property type="entry name" value="GT_2_like_c"/>
    <property type="match status" value="1"/>
</dbReference>
<dbReference type="SUPFAM" id="SSF53448">
    <property type="entry name" value="Nucleotide-diphospho-sugar transferases"/>
    <property type="match status" value="1"/>
</dbReference>
<proteinExistence type="inferred from homology"/>
<dbReference type="InterPro" id="IPR001173">
    <property type="entry name" value="Glyco_trans_2-like"/>
</dbReference>
<dbReference type="GO" id="GO:0016757">
    <property type="term" value="F:glycosyltransferase activity"/>
    <property type="evidence" value="ECO:0007669"/>
    <property type="project" value="UniProtKB-KW"/>
</dbReference>
<evidence type="ECO:0000256" key="2">
    <source>
        <dbReference type="ARBA" id="ARBA00022676"/>
    </source>
</evidence>
<dbReference type="PANTHER" id="PTHR43179:SF12">
    <property type="entry name" value="GALACTOFURANOSYLTRANSFERASE GLFT2"/>
    <property type="match status" value="1"/>
</dbReference>
<dbReference type="Pfam" id="PF00535">
    <property type="entry name" value="Glycos_transf_2"/>
    <property type="match status" value="1"/>
</dbReference>
<name>A0A1M6QKI1_9BACT</name>
<evidence type="ECO:0000313" key="6">
    <source>
        <dbReference type="Proteomes" id="UP000184275"/>
    </source>
</evidence>
<sequence length="339" mass="38196">MYILTELFTIPFFEKFKMNIDVGIINYNGGDELIDCVRSLVMQTMPVRIFVFDNASVDDSISKLKKSELACKVISSDRNLGYAGACNRLLDNMDAEVQVLCNMDLEFDAHWAEHLLACFARHPDAGSVASLVMEKSGVVNAVGVQFGPDLFAKNEASGLDVSEADLREKEVFGCYGAVMSFRQEAAKAAGRMDAGFFLFFEETEWYFRHQLAGFKTVFCPDAKVFHERSKTTVRYSPNKLFYSERNRLRSAVRLLPAKEIAKLPFYAVKRYLSMAKNTPDRSGDGKKLSTFSICVALAKAWGQAMAFLPVDIKIRSRYRQKFGNVDAVVMELLKTYVLN</sequence>
<dbReference type="PANTHER" id="PTHR43179">
    <property type="entry name" value="RHAMNOSYLTRANSFERASE WBBL"/>
    <property type="match status" value="1"/>
</dbReference>
<dbReference type="InterPro" id="IPR029044">
    <property type="entry name" value="Nucleotide-diphossugar_trans"/>
</dbReference>
<evidence type="ECO:0000313" key="5">
    <source>
        <dbReference type="EMBL" id="SHK20799.1"/>
    </source>
</evidence>
<comment type="similarity">
    <text evidence="1">Belongs to the glycosyltransferase 2 family.</text>
</comment>
<dbReference type="Proteomes" id="UP000184275">
    <property type="component" value="Unassembled WGS sequence"/>
</dbReference>
<feature type="domain" description="Glycosyltransferase 2-like" evidence="4">
    <location>
        <begin position="22"/>
        <end position="187"/>
    </location>
</feature>
<evidence type="ECO:0000256" key="3">
    <source>
        <dbReference type="ARBA" id="ARBA00022679"/>
    </source>
</evidence>
<evidence type="ECO:0000256" key="1">
    <source>
        <dbReference type="ARBA" id="ARBA00006739"/>
    </source>
</evidence>
<keyword evidence="2" id="KW-0328">Glycosyltransferase</keyword>
<dbReference type="Gene3D" id="3.90.550.10">
    <property type="entry name" value="Spore Coat Polysaccharide Biosynthesis Protein SpsA, Chain A"/>
    <property type="match status" value="1"/>
</dbReference>